<keyword evidence="3" id="KW-1185">Reference proteome</keyword>
<dbReference type="AlphaFoldDB" id="A0A150GN02"/>
<proteinExistence type="predicted"/>
<evidence type="ECO:0000313" key="2">
    <source>
        <dbReference type="EMBL" id="KXZ51174.1"/>
    </source>
</evidence>
<name>A0A150GN02_GONPE</name>
<comment type="caution">
    <text evidence="2">The sequence shown here is derived from an EMBL/GenBank/DDBJ whole genome shotgun (WGS) entry which is preliminary data.</text>
</comment>
<accession>A0A150GN02</accession>
<organism evidence="2 3">
    <name type="scientific">Gonium pectorale</name>
    <name type="common">Green alga</name>
    <dbReference type="NCBI Taxonomy" id="33097"/>
    <lineage>
        <taxon>Eukaryota</taxon>
        <taxon>Viridiplantae</taxon>
        <taxon>Chlorophyta</taxon>
        <taxon>core chlorophytes</taxon>
        <taxon>Chlorophyceae</taxon>
        <taxon>CS clade</taxon>
        <taxon>Chlamydomonadales</taxon>
        <taxon>Volvocaceae</taxon>
        <taxon>Gonium</taxon>
    </lineage>
</organism>
<protein>
    <submittedName>
        <fullName evidence="2">Uncharacterized protein</fullName>
    </submittedName>
</protein>
<dbReference type="Proteomes" id="UP000075714">
    <property type="component" value="Unassembled WGS sequence"/>
</dbReference>
<dbReference type="EMBL" id="LSYV01000014">
    <property type="protein sequence ID" value="KXZ51174.1"/>
    <property type="molecule type" value="Genomic_DNA"/>
</dbReference>
<evidence type="ECO:0000313" key="3">
    <source>
        <dbReference type="Proteomes" id="UP000075714"/>
    </source>
</evidence>
<sequence length="266" mass="28847">MMSQLSLQISQLSNAGARAEGQDELIRHVTGLTKMVAGLDAKPLPTLHVVLPMPSGDRPWWDRKGLVKARFRLHLLCEHRGGPHLTDHEGYEIERPAEWLRRRAPAVRLLTHSMGLLLGAGVKALTSGGSDLGLGRLGELVDAHVLNEPLEAFKKLNDLLGTLEQEDKATAKTAKVTGGAGKGGALPPAPSSAGSPSGQTTAVWQAQHQVDLDNAQEARREIEALVRQQDPIGNYGNLQKIKTRAGDVLWLCKAHAEEHVHNNTCW</sequence>
<feature type="region of interest" description="Disordered" evidence="1">
    <location>
        <begin position="171"/>
        <end position="201"/>
    </location>
</feature>
<dbReference type="OrthoDB" id="546350at2759"/>
<feature type="compositionally biased region" description="Low complexity" evidence="1">
    <location>
        <begin position="191"/>
        <end position="201"/>
    </location>
</feature>
<evidence type="ECO:0000256" key="1">
    <source>
        <dbReference type="SAM" id="MobiDB-lite"/>
    </source>
</evidence>
<gene>
    <name evidence="2" type="ORF">GPECTOR_13g661</name>
</gene>
<reference evidence="3" key="1">
    <citation type="journal article" date="2016" name="Nat. Commun.">
        <title>The Gonium pectorale genome demonstrates co-option of cell cycle regulation during the evolution of multicellularity.</title>
        <authorList>
            <person name="Hanschen E.R."/>
            <person name="Marriage T.N."/>
            <person name="Ferris P.J."/>
            <person name="Hamaji T."/>
            <person name="Toyoda A."/>
            <person name="Fujiyama A."/>
            <person name="Neme R."/>
            <person name="Noguchi H."/>
            <person name="Minakuchi Y."/>
            <person name="Suzuki M."/>
            <person name="Kawai-Toyooka H."/>
            <person name="Smith D.R."/>
            <person name="Sparks H."/>
            <person name="Anderson J."/>
            <person name="Bakaric R."/>
            <person name="Luria V."/>
            <person name="Karger A."/>
            <person name="Kirschner M.W."/>
            <person name="Durand P.M."/>
            <person name="Michod R.E."/>
            <person name="Nozaki H."/>
            <person name="Olson B.J."/>
        </authorList>
    </citation>
    <scope>NUCLEOTIDE SEQUENCE [LARGE SCALE GENOMIC DNA]</scope>
    <source>
        <strain evidence="3">NIES-2863</strain>
    </source>
</reference>